<keyword evidence="1" id="KW-0812">Transmembrane</keyword>
<feature type="transmembrane region" description="Helical" evidence="1">
    <location>
        <begin position="121"/>
        <end position="144"/>
    </location>
</feature>
<accession>A0AA39YB09</accession>
<sequence>MLDFAQTGRKGSGESGRGTVSQALTSWKLELLAVVLAVGFLAAIFVTLAHFDGQDVPNWPVSLNLNSLVAIYATVLRALLLFAIAEVISQEKWYWFRRPRALSNLDDFDHASRGVLGSIKLLPIAISSMVPFLAAITTIVLLAIGPFTQQAVKTTLCRRVVDTALGDQAQIPIAAKLPRSEFRLGYNTGVKSKSPAALNAVRAGLMAPSAVSSDALPSNCPTGNCTFPAFKGVTHSSLGLCSSCEDLTPAVTQLPIYCPSNGTNGRKDWTGCRFLFAPAHAANTTVEIGHTPFKITSSFPMDGFLTGAYINNVPFDWINVTILTRSSAGCLGDRGEGGCPNTPKYPNLTALQNAENYNFTMIGAKCSLFPCIKHYHGEIRSSRLVERVVSTSKLAPNYTGQIIQTLAAVADPCLIDGTWYDSSTMGLAVEKYGDVLLNGTTQTRAPRPCVYELQNEWMNPIGREAKQVFTGECIPVATNKGAILPYTEMYCPNWWLDTIWKNGSSTFDTISQQFDNVATAVTNHMRTVGLTWRAADNVTHPSTDADLAFVTGTTERTDLCIQFDWKWLLLPTSITFITLSLLVASVVRTYLSGGFVPAWKSSALPLLFHGFRDKINHPDHRMSRQEIKQTAKAMTASISPDEHGGCGVVLQNGVALRKRQGGWENSGESQ</sequence>
<comment type="caution">
    <text evidence="2">The sequence shown here is derived from an EMBL/GenBank/DDBJ whole genome shotgun (WGS) entry which is preliminary data.</text>
</comment>
<feature type="transmembrane region" description="Helical" evidence="1">
    <location>
        <begin position="31"/>
        <end position="49"/>
    </location>
</feature>
<feature type="transmembrane region" description="Helical" evidence="1">
    <location>
        <begin position="69"/>
        <end position="88"/>
    </location>
</feature>
<keyword evidence="1" id="KW-0472">Membrane</keyword>
<evidence type="ECO:0000313" key="3">
    <source>
        <dbReference type="Proteomes" id="UP001174936"/>
    </source>
</evidence>
<dbReference type="PANTHER" id="PTHR35394">
    <property type="entry name" value="DUF3176 DOMAIN-CONTAINING PROTEIN"/>
    <property type="match status" value="1"/>
</dbReference>
<evidence type="ECO:0000256" key="1">
    <source>
        <dbReference type="SAM" id="Phobius"/>
    </source>
</evidence>
<dbReference type="Pfam" id="PF11374">
    <property type="entry name" value="DUF3176"/>
    <property type="match status" value="1"/>
</dbReference>
<proteinExistence type="predicted"/>
<keyword evidence="3" id="KW-1185">Reference proteome</keyword>
<dbReference type="EMBL" id="JAULSV010000003">
    <property type="protein sequence ID" value="KAK0648281.1"/>
    <property type="molecule type" value="Genomic_DNA"/>
</dbReference>
<dbReference type="AlphaFoldDB" id="A0AA39YB09"/>
<protein>
    <submittedName>
        <fullName evidence="2">Uncharacterized protein</fullName>
    </submittedName>
</protein>
<dbReference type="InterPro" id="IPR021514">
    <property type="entry name" value="DUF3176"/>
</dbReference>
<dbReference type="Proteomes" id="UP001174936">
    <property type="component" value="Unassembled WGS sequence"/>
</dbReference>
<name>A0AA39YB09_9PEZI</name>
<evidence type="ECO:0000313" key="2">
    <source>
        <dbReference type="EMBL" id="KAK0648281.1"/>
    </source>
</evidence>
<reference evidence="2" key="1">
    <citation type="submission" date="2023-06" db="EMBL/GenBank/DDBJ databases">
        <title>Genome-scale phylogeny and comparative genomics of the fungal order Sordariales.</title>
        <authorList>
            <consortium name="Lawrence Berkeley National Laboratory"/>
            <person name="Hensen N."/>
            <person name="Bonometti L."/>
            <person name="Westerberg I."/>
            <person name="Brannstrom I.O."/>
            <person name="Guillou S."/>
            <person name="Cros-Aarteil S."/>
            <person name="Calhoun S."/>
            <person name="Haridas S."/>
            <person name="Kuo A."/>
            <person name="Mondo S."/>
            <person name="Pangilinan J."/>
            <person name="Riley R."/>
            <person name="Labutti K."/>
            <person name="Andreopoulos B."/>
            <person name="Lipzen A."/>
            <person name="Chen C."/>
            <person name="Yanf M."/>
            <person name="Daum C."/>
            <person name="Ng V."/>
            <person name="Clum A."/>
            <person name="Steindorff A."/>
            <person name="Ohm R."/>
            <person name="Martin F."/>
            <person name="Silar P."/>
            <person name="Natvig D."/>
            <person name="Lalanne C."/>
            <person name="Gautier V."/>
            <person name="Ament-Velasquez S.L."/>
            <person name="Kruys A."/>
            <person name="Hutchinson M.I."/>
            <person name="Powell A.J."/>
            <person name="Barry K."/>
            <person name="Miller A.N."/>
            <person name="Grigoriev I.V."/>
            <person name="Debuchy R."/>
            <person name="Gladieux P."/>
            <person name="Thoren M.H."/>
            <person name="Johannesson H."/>
        </authorList>
    </citation>
    <scope>NUCLEOTIDE SEQUENCE</scope>
    <source>
        <strain evidence="2">SMH2532-1</strain>
    </source>
</reference>
<gene>
    <name evidence="2" type="ORF">B0T16DRAFT_455765</name>
</gene>
<keyword evidence="1" id="KW-1133">Transmembrane helix</keyword>
<dbReference type="PANTHER" id="PTHR35394:SF5">
    <property type="entry name" value="DUF3176 DOMAIN-CONTAINING PROTEIN"/>
    <property type="match status" value="1"/>
</dbReference>
<organism evidence="2 3">
    <name type="scientific">Cercophora newfieldiana</name>
    <dbReference type="NCBI Taxonomy" id="92897"/>
    <lineage>
        <taxon>Eukaryota</taxon>
        <taxon>Fungi</taxon>
        <taxon>Dikarya</taxon>
        <taxon>Ascomycota</taxon>
        <taxon>Pezizomycotina</taxon>
        <taxon>Sordariomycetes</taxon>
        <taxon>Sordariomycetidae</taxon>
        <taxon>Sordariales</taxon>
        <taxon>Lasiosphaeriaceae</taxon>
        <taxon>Cercophora</taxon>
    </lineage>
</organism>